<dbReference type="Gene3D" id="3.20.20.100">
    <property type="entry name" value="NADP-dependent oxidoreductase domain"/>
    <property type="match status" value="1"/>
</dbReference>
<comment type="similarity">
    <text evidence="1">Belongs to the aldo/keto reductase family.</text>
</comment>
<dbReference type="PROSITE" id="PS00798">
    <property type="entry name" value="ALDOKETO_REDUCTASE_1"/>
    <property type="match status" value="1"/>
</dbReference>
<dbReference type="PROSITE" id="PS00063">
    <property type="entry name" value="ALDOKETO_REDUCTASE_3"/>
    <property type="match status" value="1"/>
</dbReference>
<accession>S8FWV3</accession>
<dbReference type="InterPro" id="IPR018170">
    <property type="entry name" value="Aldo/ket_reductase_CS"/>
</dbReference>
<dbReference type="PANTHER" id="PTHR43827:SF13">
    <property type="entry name" value="ALDO_KETO REDUCTASE FAMILY PROTEIN"/>
    <property type="match status" value="1"/>
</dbReference>
<dbReference type="Pfam" id="PF00248">
    <property type="entry name" value="Aldo_ket_red"/>
    <property type="match status" value="1"/>
</dbReference>
<dbReference type="PRINTS" id="PR00069">
    <property type="entry name" value="ALDKETRDTASE"/>
</dbReference>
<dbReference type="STRING" id="743788.S8FWV3"/>
<dbReference type="PROSITE" id="PS00062">
    <property type="entry name" value="ALDOKETO_REDUCTASE_2"/>
    <property type="match status" value="1"/>
</dbReference>
<evidence type="ECO:0000259" key="3">
    <source>
        <dbReference type="Pfam" id="PF00248"/>
    </source>
</evidence>
<evidence type="ECO:0000256" key="1">
    <source>
        <dbReference type="ARBA" id="ARBA00007905"/>
    </source>
</evidence>
<dbReference type="InterPro" id="IPR036812">
    <property type="entry name" value="NAD(P)_OxRdtase_dom_sf"/>
</dbReference>
<sequence>MALRFRPSIIILPALALALVKILSFITSVRILSVHPGIRSLSQWTSTDRDRATLYRHFMALTLHSKKKLQDGNEIPMMGFGTYEMDGKEAYDAVKHALEAGYRHIDSAEWYYNERECGQAIRDFCAATGVPRSEVFFTTKLQNNAGYSAAKAAIARSSQKSGLGYIDLYLMHSPIGGPQKRAESWKAILEAKKEGVIRSVGVSNFGVRHLQEMVDTNVELPVINQVDLHPFMTRTDIVAMCRKHDIALEAWAPLVRGYRFKHPSIIRLSQKYGKEPAQILLRYSLQKGYIPLPKSALEHRIRSNSDVYDFELTPEEVAHLDRLDERLVTDWDPTDTP</sequence>
<gene>
    <name evidence="4" type="ORF">FOMPIDRAFT_124533</name>
</gene>
<dbReference type="InParanoid" id="S8FWV3"/>
<dbReference type="GO" id="GO:0016491">
    <property type="term" value="F:oxidoreductase activity"/>
    <property type="evidence" value="ECO:0007669"/>
    <property type="project" value="UniProtKB-KW"/>
</dbReference>
<feature type="domain" description="NADP-dependent oxidoreductase" evidence="3">
    <location>
        <begin position="78"/>
        <end position="324"/>
    </location>
</feature>
<protein>
    <recommendedName>
        <fullName evidence="3">NADP-dependent oxidoreductase domain-containing protein</fullName>
    </recommendedName>
</protein>
<dbReference type="OrthoDB" id="416253at2759"/>
<dbReference type="Proteomes" id="UP000015241">
    <property type="component" value="Unassembled WGS sequence"/>
</dbReference>
<evidence type="ECO:0000256" key="2">
    <source>
        <dbReference type="ARBA" id="ARBA00023002"/>
    </source>
</evidence>
<name>S8FWV3_FOMSC</name>
<dbReference type="SUPFAM" id="SSF51430">
    <property type="entry name" value="NAD(P)-linked oxidoreductase"/>
    <property type="match status" value="1"/>
</dbReference>
<dbReference type="CDD" id="cd19071">
    <property type="entry name" value="AKR_AKR1-5-like"/>
    <property type="match status" value="1"/>
</dbReference>
<dbReference type="InterPro" id="IPR023210">
    <property type="entry name" value="NADP_OxRdtase_dom"/>
</dbReference>
<dbReference type="PANTHER" id="PTHR43827">
    <property type="entry name" value="2,5-DIKETO-D-GLUCONIC ACID REDUCTASE"/>
    <property type="match status" value="1"/>
</dbReference>
<dbReference type="eggNOG" id="KOG1577">
    <property type="taxonomic scope" value="Eukaryota"/>
</dbReference>
<keyword evidence="5" id="KW-1185">Reference proteome</keyword>
<dbReference type="HOGENOM" id="CLU_023205_0_1_1"/>
<dbReference type="FunFam" id="3.20.20.100:FF:000015">
    <property type="entry name" value="Oxidoreductase, aldo/keto reductase family"/>
    <property type="match status" value="1"/>
</dbReference>
<dbReference type="AlphaFoldDB" id="S8FWV3"/>
<keyword evidence="2" id="KW-0560">Oxidoreductase</keyword>
<dbReference type="FunCoup" id="S8FWV3">
    <property type="interactions" value="51"/>
</dbReference>
<proteinExistence type="inferred from homology"/>
<evidence type="ECO:0000313" key="5">
    <source>
        <dbReference type="Proteomes" id="UP000015241"/>
    </source>
</evidence>
<dbReference type="EMBL" id="KE504123">
    <property type="protein sequence ID" value="EPT05606.1"/>
    <property type="molecule type" value="Genomic_DNA"/>
</dbReference>
<dbReference type="InterPro" id="IPR020471">
    <property type="entry name" value="AKR"/>
</dbReference>
<reference evidence="4 5" key="1">
    <citation type="journal article" date="2012" name="Science">
        <title>The Paleozoic origin of enzymatic lignin decomposition reconstructed from 31 fungal genomes.</title>
        <authorList>
            <person name="Floudas D."/>
            <person name="Binder M."/>
            <person name="Riley R."/>
            <person name="Barry K."/>
            <person name="Blanchette R.A."/>
            <person name="Henrissat B."/>
            <person name="Martinez A.T."/>
            <person name="Otillar R."/>
            <person name="Spatafora J.W."/>
            <person name="Yadav J.S."/>
            <person name="Aerts A."/>
            <person name="Benoit I."/>
            <person name="Boyd A."/>
            <person name="Carlson A."/>
            <person name="Copeland A."/>
            <person name="Coutinho P.M."/>
            <person name="de Vries R.P."/>
            <person name="Ferreira P."/>
            <person name="Findley K."/>
            <person name="Foster B."/>
            <person name="Gaskell J."/>
            <person name="Glotzer D."/>
            <person name="Gorecki P."/>
            <person name="Heitman J."/>
            <person name="Hesse C."/>
            <person name="Hori C."/>
            <person name="Igarashi K."/>
            <person name="Jurgens J.A."/>
            <person name="Kallen N."/>
            <person name="Kersten P."/>
            <person name="Kohler A."/>
            <person name="Kuees U."/>
            <person name="Kumar T.K.A."/>
            <person name="Kuo A."/>
            <person name="LaButti K."/>
            <person name="Larrondo L.F."/>
            <person name="Lindquist E."/>
            <person name="Ling A."/>
            <person name="Lombard V."/>
            <person name="Lucas S."/>
            <person name="Lundell T."/>
            <person name="Martin R."/>
            <person name="McLaughlin D.J."/>
            <person name="Morgenstern I."/>
            <person name="Morin E."/>
            <person name="Murat C."/>
            <person name="Nagy L.G."/>
            <person name="Nolan M."/>
            <person name="Ohm R.A."/>
            <person name="Patyshakuliyeva A."/>
            <person name="Rokas A."/>
            <person name="Ruiz-Duenas F.J."/>
            <person name="Sabat G."/>
            <person name="Salamov A."/>
            <person name="Samejima M."/>
            <person name="Schmutz J."/>
            <person name="Slot J.C."/>
            <person name="St John F."/>
            <person name="Stenlid J."/>
            <person name="Sun H."/>
            <person name="Sun S."/>
            <person name="Syed K."/>
            <person name="Tsang A."/>
            <person name="Wiebenga A."/>
            <person name="Young D."/>
            <person name="Pisabarro A."/>
            <person name="Eastwood D.C."/>
            <person name="Martin F."/>
            <person name="Cullen D."/>
            <person name="Grigoriev I.V."/>
            <person name="Hibbett D.S."/>
        </authorList>
    </citation>
    <scope>NUCLEOTIDE SEQUENCE</scope>
    <source>
        <strain evidence="5">FP-58527</strain>
    </source>
</reference>
<organism evidence="4 5">
    <name type="scientific">Fomitopsis schrenkii</name>
    <name type="common">Brown rot fungus</name>
    <dbReference type="NCBI Taxonomy" id="2126942"/>
    <lineage>
        <taxon>Eukaryota</taxon>
        <taxon>Fungi</taxon>
        <taxon>Dikarya</taxon>
        <taxon>Basidiomycota</taxon>
        <taxon>Agaricomycotina</taxon>
        <taxon>Agaricomycetes</taxon>
        <taxon>Polyporales</taxon>
        <taxon>Fomitopsis</taxon>
    </lineage>
</organism>
<evidence type="ECO:0000313" key="4">
    <source>
        <dbReference type="EMBL" id="EPT05606.1"/>
    </source>
</evidence>